<proteinExistence type="predicted"/>
<evidence type="ECO:0008006" key="4">
    <source>
        <dbReference type="Google" id="ProtNLM"/>
    </source>
</evidence>
<dbReference type="EMBL" id="CXST01000002">
    <property type="protein sequence ID" value="CTQ44406.1"/>
    <property type="molecule type" value="Genomic_DNA"/>
</dbReference>
<feature type="transmembrane region" description="Helical" evidence="1">
    <location>
        <begin position="229"/>
        <end position="252"/>
    </location>
</feature>
<evidence type="ECO:0000313" key="2">
    <source>
        <dbReference type="EMBL" id="CTQ44406.1"/>
    </source>
</evidence>
<dbReference type="AlphaFoldDB" id="A0A0M6Y2S7"/>
<dbReference type="Proteomes" id="UP000048926">
    <property type="component" value="Unassembled WGS sequence"/>
</dbReference>
<sequence>MLERQRGNNQNLNFTRGWLPVVAGGVLPLVCGLVFFWPERTIPYVDDLFFIPWASEFAQTGRHLNPLLAVQFPGLESYHLQPRLHFILSGWFLKATGISTATIVLYEFLCYVATSLVFVVFCLRLNLRTAALFTPLIFAPMYVVSGFRLELTGSFIWMLGLLLVLPVAVRAGTGDTRQTGLETVSAVAGTALLGIAPLTALSMLAWSVGVIAVLQIWRLRTRQASLVRVLSEGLVALAIAVALFAVSVNFEFAEFFRQIAYHSSRSHGSGKFNVEAIFRAAMFAGVSWVVFRKSRTAGIIGFCLAAGQFFGAFVHDRPLIRNLAAAMLFLLAVDVLLKGRWHRVKLGLCAALVLALSSNFIVFYVLSEPLPNRQAVVEAYRQDLADGKRVFIDETMAHHFLDQKTSGALSWTWGGAFPKGRPTSMGDLKEGDVWYVSEYTLLGYLKGRHDVAERVWPKNDYPHVLQFSCILGRHSCNLPAKRWTMMRLERVGGTVMATELGSGAGPRPIDES</sequence>
<keyword evidence="3" id="KW-1185">Reference proteome</keyword>
<feature type="transmembrane region" description="Helical" evidence="1">
    <location>
        <begin position="344"/>
        <end position="366"/>
    </location>
</feature>
<feature type="transmembrane region" description="Helical" evidence="1">
    <location>
        <begin position="296"/>
        <end position="313"/>
    </location>
</feature>
<dbReference type="OrthoDB" id="7675148at2"/>
<gene>
    <name evidence="2" type="ORF">LAL4801_02849</name>
</gene>
<keyword evidence="1" id="KW-0812">Transmembrane</keyword>
<keyword evidence="1" id="KW-0472">Membrane</keyword>
<protein>
    <recommendedName>
        <fullName evidence="4">Dolichyl-phosphate-mannose-protein mannosyltransferase</fullName>
    </recommendedName>
</protein>
<feature type="transmembrane region" description="Helical" evidence="1">
    <location>
        <begin position="127"/>
        <end position="144"/>
    </location>
</feature>
<organism evidence="2 3">
    <name type="scientific">Roseibium aggregatum</name>
    <dbReference type="NCBI Taxonomy" id="187304"/>
    <lineage>
        <taxon>Bacteria</taxon>
        <taxon>Pseudomonadati</taxon>
        <taxon>Pseudomonadota</taxon>
        <taxon>Alphaproteobacteria</taxon>
        <taxon>Hyphomicrobiales</taxon>
        <taxon>Stappiaceae</taxon>
        <taxon>Roseibium</taxon>
    </lineage>
</organism>
<evidence type="ECO:0000313" key="3">
    <source>
        <dbReference type="Proteomes" id="UP000048926"/>
    </source>
</evidence>
<dbReference type="RefSeq" id="WP_055657193.1">
    <property type="nucleotide sequence ID" value="NZ_CXST01000002.1"/>
</dbReference>
<feature type="transmembrane region" description="Helical" evidence="1">
    <location>
        <begin position="17"/>
        <end position="37"/>
    </location>
</feature>
<feature type="transmembrane region" description="Helical" evidence="1">
    <location>
        <begin position="319"/>
        <end position="337"/>
    </location>
</feature>
<feature type="transmembrane region" description="Helical" evidence="1">
    <location>
        <begin position="272"/>
        <end position="291"/>
    </location>
</feature>
<keyword evidence="1" id="KW-1133">Transmembrane helix</keyword>
<feature type="transmembrane region" description="Helical" evidence="1">
    <location>
        <begin position="151"/>
        <end position="171"/>
    </location>
</feature>
<feature type="transmembrane region" description="Helical" evidence="1">
    <location>
        <begin position="191"/>
        <end position="217"/>
    </location>
</feature>
<reference evidence="3" key="1">
    <citation type="submission" date="2015-07" db="EMBL/GenBank/DDBJ databases">
        <authorList>
            <person name="Rodrigo-Torres Lidia"/>
            <person name="Arahal R.David."/>
        </authorList>
    </citation>
    <scope>NUCLEOTIDE SEQUENCE [LARGE SCALE GENOMIC DNA]</scope>
    <source>
        <strain evidence="3">CECT 4801</strain>
    </source>
</reference>
<evidence type="ECO:0000256" key="1">
    <source>
        <dbReference type="SAM" id="Phobius"/>
    </source>
</evidence>
<accession>A0A0M6Y2S7</accession>
<name>A0A0M6Y2S7_9HYPH</name>
<feature type="transmembrane region" description="Helical" evidence="1">
    <location>
        <begin position="103"/>
        <end position="121"/>
    </location>
</feature>